<evidence type="ECO:0000256" key="3">
    <source>
        <dbReference type="ARBA" id="ARBA00012196"/>
    </source>
</evidence>
<evidence type="ECO:0000256" key="7">
    <source>
        <dbReference type="ARBA" id="ARBA00023277"/>
    </source>
</evidence>
<comment type="pathway">
    <text evidence="2">Protein modification; protein glycosylation.</text>
</comment>
<dbReference type="GO" id="GO:0006004">
    <property type="term" value="P:fucose metabolic process"/>
    <property type="evidence" value="ECO:0007669"/>
    <property type="project" value="UniProtKB-KW"/>
</dbReference>
<dbReference type="EMBL" id="VXIV02002244">
    <property type="protein sequence ID" value="KAF6026588.1"/>
    <property type="molecule type" value="Genomic_DNA"/>
</dbReference>
<protein>
    <recommendedName>
        <fullName evidence="9">GDP-fucose protein O-fucosyltransferase 2</fullName>
        <ecNumber evidence="3">2.4.1.221</ecNumber>
    </recommendedName>
    <alternativeName>
        <fullName evidence="10">Peptide-O-fucosyltransferase 2</fullName>
    </alternativeName>
</protein>
<name>A0A7J7JMF8_BUGNE</name>
<dbReference type="OrthoDB" id="422368at2759"/>
<keyword evidence="7" id="KW-0119">Carbohydrate metabolism</keyword>
<evidence type="ECO:0000256" key="11">
    <source>
        <dbReference type="ARBA" id="ARBA00047273"/>
    </source>
</evidence>
<organism evidence="13 14">
    <name type="scientific">Bugula neritina</name>
    <name type="common">Brown bryozoan</name>
    <name type="synonym">Sertularia neritina</name>
    <dbReference type="NCBI Taxonomy" id="10212"/>
    <lineage>
        <taxon>Eukaryota</taxon>
        <taxon>Metazoa</taxon>
        <taxon>Spiralia</taxon>
        <taxon>Lophotrochozoa</taxon>
        <taxon>Bryozoa</taxon>
        <taxon>Gymnolaemata</taxon>
        <taxon>Cheilostomatida</taxon>
        <taxon>Flustrina</taxon>
        <taxon>Buguloidea</taxon>
        <taxon>Bugulidae</taxon>
        <taxon>Bugula</taxon>
    </lineage>
</organism>
<dbReference type="AlphaFoldDB" id="A0A7J7JMF8"/>
<dbReference type="PANTHER" id="PTHR13398:SF0">
    <property type="entry name" value="GDP-FUCOSE PROTEIN O-FUCOSYLTRANSFERASE 2"/>
    <property type="match status" value="1"/>
</dbReference>
<dbReference type="Proteomes" id="UP000593567">
    <property type="component" value="Unassembled WGS sequence"/>
</dbReference>
<sequence>MVKFLNDENGDTQWVLVLPPWSENFHWQSEIEQTKIAWSHFFDLESLRRHVPVIELTDWIKFFIGNVCHPNNNTVSTHIASSLCTRM</sequence>
<comment type="catalytic activity">
    <reaction evidence="11">
        <text>L-threonyl-[protein] + GDP-beta-L-fucose = 3-O-(alpha-L-fucosyl)-L-threonyl-[protein] + GDP + H(+)</text>
        <dbReference type="Rhea" id="RHEA:70491"/>
        <dbReference type="Rhea" id="RHEA-COMP:11060"/>
        <dbReference type="Rhea" id="RHEA-COMP:17915"/>
        <dbReference type="ChEBI" id="CHEBI:15378"/>
        <dbReference type="ChEBI" id="CHEBI:30013"/>
        <dbReference type="ChEBI" id="CHEBI:57273"/>
        <dbReference type="ChEBI" id="CHEBI:58189"/>
        <dbReference type="ChEBI" id="CHEBI:189631"/>
        <dbReference type="EC" id="2.4.1.221"/>
    </reaction>
    <physiologicalReaction direction="left-to-right" evidence="11">
        <dbReference type="Rhea" id="RHEA:70492"/>
    </physiologicalReaction>
</comment>
<evidence type="ECO:0000313" key="13">
    <source>
        <dbReference type="EMBL" id="KAF6026588.1"/>
    </source>
</evidence>
<comment type="subcellular location">
    <subcellularLocation>
        <location evidence="1">Endoplasmic reticulum</location>
    </subcellularLocation>
</comment>
<evidence type="ECO:0000256" key="12">
    <source>
        <dbReference type="ARBA" id="ARBA00048647"/>
    </source>
</evidence>
<proteinExistence type="inferred from homology"/>
<evidence type="ECO:0000256" key="5">
    <source>
        <dbReference type="ARBA" id="ARBA00022824"/>
    </source>
</evidence>
<evidence type="ECO:0000256" key="9">
    <source>
        <dbReference type="ARBA" id="ARBA00026232"/>
    </source>
</evidence>
<dbReference type="EC" id="2.4.1.221" evidence="3"/>
<evidence type="ECO:0000256" key="1">
    <source>
        <dbReference type="ARBA" id="ARBA00004240"/>
    </source>
</evidence>
<evidence type="ECO:0000256" key="2">
    <source>
        <dbReference type="ARBA" id="ARBA00004922"/>
    </source>
</evidence>
<comment type="similarity">
    <text evidence="8">Belongs to the glycosyltransferase 68 family.</text>
</comment>
<evidence type="ECO:0000256" key="10">
    <source>
        <dbReference type="ARBA" id="ARBA00033083"/>
    </source>
</evidence>
<dbReference type="Gene3D" id="3.40.50.11340">
    <property type="match status" value="1"/>
</dbReference>
<dbReference type="Pfam" id="PF10250">
    <property type="entry name" value="O-FucT"/>
    <property type="match status" value="1"/>
</dbReference>
<dbReference type="GO" id="GO:0005783">
    <property type="term" value="C:endoplasmic reticulum"/>
    <property type="evidence" value="ECO:0007669"/>
    <property type="project" value="UniProtKB-SubCell"/>
</dbReference>
<gene>
    <name evidence="13" type="ORF">EB796_015101</name>
</gene>
<comment type="caution">
    <text evidence="13">The sequence shown here is derived from an EMBL/GenBank/DDBJ whole genome shotgun (WGS) entry which is preliminary data.</text>
</comment>
<keyword evidence="14" id="KW-1185">Reference proteome</keyword>
<keyword evidence="6" id="KW-0294">Fucose metabolism</keyword>
<reference evidence="13" key="1">
    <citation type="submission" date="2020-06" db="EMBL/GenBank/DDBJ databases">
        <title>Draft genome of Bugula neritina, a colonial animal packing powerful symbionts and potential medicines.</title>
        <authorList>
            <person name="Rayko M."/>
        </authorList>
    </citation>
    <scope>NUCLEOTIDE SEQUENCE [LARGE SCALE GENOMIC DNA]</scope>
    <source>
        <strain evidence="13">Kwan_BN1</strain>
    </source>
</reference>
<comment type="catalytic activity">
    <reaction evidence="12">
        <text>L-seryl-[protein] + GDP-beta-L-fucose = 3-O-(alpha-L-fucosyl)-L-seryl-[protein] + GDP + H(+)</text>
        <dbReference type="Rhea" id="RHEA:63644"/>
        <dbReference type="Rhea" id="RHEA-COMP:9863"/>
        <dbReference type="Rhea" id="RHEA-COMP:17914"/>
        <dbReference type="ChEBI" id="CHEBI:15378"/>
        <dbReference type="ChEBI" id="CHEBI:29999"/>
        <dbReference type="ChEBI" id="CHEBI:57273"/>
        <dbReference type="ChEBI" id="CHEBI:58189"/>
        <dbReference type="ChEBI" id="CHEBI:189632"/>
        <dbReference type="EC" id="2.4.1.221"/>
    </reaction>
    <physiologicalReaction direction="left-to-right" evidence="12">
        <dbReference type="Rhea" id="RHEA:63645"/>
    </physiologicalReaction>
</comment>
<dbReference type="InterPro" id="IPR019378">
    <property type="entry name" value="GDP-Fuc_O-FucTrfase"/>
</dbReference>
<evidence type="ECO:0000256" key="4">
    <source>
        <dbReference type="ARBA" id="ARBA00022679"/>
    </source>
</evidence>
<keyword evidence="4" id="KW-0808">Transferase</keyword>
<keyword evidence="5" id="KW-0256">Endoplasmic reticulum</keyword>
<dbReference type="GO" id="GO:0046922">
    <property type="term" value="F:peptide-O-fucosyltransferase activity"/>
    <property type="evidence" value="ECO:0007669"/>
    <property type="project" value="UniProtKB-EC"/>
</dbReference>
<evidence type="ECO:0000256" key="6">
    <source>
        <dbReference type="ARBA" id="ARBA00023253"/>
    </source>
</evidence>
<evidence type="ECO:0000256" key="8">
    <source>
        <dbReference type="ARBA" id="ARBA00025803"/>
    </source>
</evidence>
<accession>A0A7J7JMF8</accession>
<dbReference type="InterPro" id="IPR045130">
    <property type="entry name" value="OFUT2-like"/>
</dbReference>
<dbReference type="PANTHER" id="PTHR13398">
    <property type="entry name" value="GDP-FUCOSE PROTEIN O-FUCOSYLTRANSFERASE 2"/>
    <property type="match status" value="1"/>
</dbReference>
<evidence type="ECO:0000313" key="14">
    <source>
        <dbReference type="Proteomes" id="UP000593567"/>
    </source>
</evidence>